<name>A0A4R2H9I8_9SPHI</name>
<dbReference type="InterPro" id="IPR036388">
    <property type="entry name" value="WH-like_DNA-bd_sf"/>
</dbReference>
<evidence type="ECO:0000313" key="6">
    <source>
        <dbReference type="EMBL" id="TCO23648.1"/>
    </source>
</evidence>
<organism evidence="6 7">
    <name type="scientific">Pedobacter psychrotolerans</name>
    <dbReference type="NCBI Taxonomy" id="1843235"/>
    <lineage>
        <taxon>Bacteria</taxon>
        <taxon>Pseudomonadati</taxon>
        <taxon>Bacteroidota</taxon>
        <taxon>Sphingobacteriia</taxon>
        <taxon>Sphingobacteriales</taxon>
        <taxon>Sphingobacteriaceae</taxon>
        <taxon>Pedobacter</taxon>
    </lineage>
</organism>
<reference evidence="6 7" key="3">
    <citation type="submission" date="2019-03" db="EMBL/GenBank/DDBJ databases">
        <title>Genomic Encyclopedia of Type Strains, Phase IV (KMG-IV): sequencing the most valuable type-strain genomes for metagenomic binning, comparative biology and taxonomic classification.</title>
        <authorList>
            <person name="Goeker M."/>
        </authorList>
    </citation>
    <scope>NUCLEOTIDE SEQUENCE [LARGE SCALE GENOMIC DNA]</scope>
    <source>
        <strain evidence="6 7">DSM 103236</strain>
    </source>
</reference>
<dbReference type="PANTHER" id="PTHR44688:SF16">
    <property type="entry name" value="DNA-BINDING TRANSCRIPTIONAL ACTIVATOR DEVR_DOSR"/>
    <property type="match status" value="1"/>
</dbReference>
<dbReference type="Pfam" id="PF00196">
    <property type="entry name" value="GerE"/>
    <property type="match status" value="1"/>
</dbReference>
<keyword evidence="3" id="KW-0804">Transcription</keyword>
<dbReference type="Gene3D" id="3.30.450.20">
    <property type="entry name" value="PAS domain"/>
    <property type="match status" value="1"/>
</dbReference>
<evidence type="ECO:0000313" key="8">
    <source>
        <dbReference type="Proteomes" id="UP000622648"/>
    </source>
</evidence>
<dbReference type="RefSeq" id="WP_132533537.1">
    <property type="nucleotide sequence ID" value="NZ_BMJO01000005.1"/>
</dbReference>
<reference evidence="5" key="1">
    <citation type="journal article" date="2014" name="Int. J. Syst. Evol. Microbiol.">
        <title>Complete genome of a new Firmicutes species belonging to the dominant human colonic microbiota ('Ruminococcus bicirculans') reveals two chromosomes and a selective capacity to utilize plant glucans.</title>
        <authorList>
            <consortium name="NISC Comparative Sequencing Program"/>
            <person name="Wegmann U."/>
            <person name="Louis P."/>
            <person name="Goesmann A."/>
            <person name="Henrissat B."/>
            <person name="Duncan S.H."/>
            <person name="Flint H.J."/>
        </authorList>
    </citation>
    <scope>NUCLEOTIDE SEQUENCE</scope>
    <source>
        <strain evidence="5">CGMCC 1.15644</strain>
    </source>
</reference>
<reference evidence="5" key="4">
    <citation type="submission" date="2024-05" db="EMBL/GenBank/DDBJ databases">
        <authorList>
            <person name="Sun Q."/>
            <person name="Zhou Y."/>
        </authorList>
    </citation>
    <scope>NUCLEOTIDE SEQUENCE</scope>
    <source>
        <strain evidence="5">CGMCC 1.15644</strain>
    </source>
</reference>
<evidence type="ECO:0000256" key="1">
    <source>
        <dbReference type="ARBA" id="ARBA00023015"/>
    </source>
</evidence>
<dbReference type="PROSITE" id="PS50043">
    <property type="entry name" value="HTH_LUXR_2"/>
    <property type="match status" value="1"/>
</dbReference>
<feature type="domain" description="HTH luxR-type" evidence="4">
    <location>
        <begin position="183"/>
        <end position="248"/>
    </location>
</feature>
<comment type="caution">
    <text evidence="6">The sequence shown here is derived from an EMBL/GenBank/DDBJ whole genome shotgun (WGS) entry which is preliminary data.</text>
</comment>
<evidence type="ECO:0000256" key="3">
    <source>
        <dbReference type="ARBA" id="ARBA00023163"/>
    </source>
</evidence>
<keyword evidence="1" id="KW-0805">Transcription regulation</keyword>
<dbReference type="Gene3D" id="1.10.10.10">
    <property type="entry name" value="Winged helix-like DNA-binding domain superfamily/Winged helix DNA-binding domain"/>
    <property type="match status" value="1"/>
</dbReference>
<dbReference type="InterPro" id="IPR000792">
    <property type="entry name" value="Tscrpt_reg_LuxR_C"/>
</dbReference>
<dbReference type="PRINTS" id="PR00038">
    <property type="entry name" value="HTHLUXR"/>
</dbReference>
<dbReference type="SMART" id="SM00421">
    <property type="entry name" value="HTH_LUXR"/>
    <property type="match status" value="1"/>
</dbReference>
<dbReference type="GO" id="GO:0003677">
    <property type="term" value="F:DNA binding"/>
    <property type="evidence" value="ECO:0007669"/>
    <property type="project" value="UniProtKB-KW"/>
</dbReference>
<dbReference type="GO" id="GO:0006355">
    <property type="term" value="P:regulation of DNA-templated transcription"/>
    <property type="evidence" value="ECO:0007669"/>
    <property type="project" value="InterPro"/>
</dbReference>
<dbReference type="PROSITE" id="PS00622">
    <property type="entry name" value="HTH_LUXR_1"/>
    <property type="match status" value="1"/>
</dbReference>
<keyword evidence="2" id="KW-0238">DNA-binding</keyword>
<keyword evidence="8" id="KW-1185">Reference proteome</keyword>
<evidence type="ECO:0000256" key="2">
    <source>
        <dbReference type="ARBA" id="ARBA00023125"/>
    </source>
</evidence>
<dbReference type="CDD" id="cd06170">
    <property type="entry name" value="LuxR_C_like"/>
    <property type="match status" value="1"/>
</dbReference>
<evidence type="ECO:0000313" key="7">
    <source>
        <dbReference type="Proteomes" id="UP000295684"/>
    </source>
</evidence>
<dbReference type="Proteomes" id="UP000295684">
    <property type="component" value="Unassembled WGS sequence"/>
</dbReference>
<accession>A0A4R2H9I8</accession>
<gene>
    <name evidence="6" type="ORF">EV200_105115</name>
    <name evidence="5" type="ORF">GCM10011413_29860</name>
</gene>
<dbReference type="OrthoDB" id="965844at2"/>
<dbReference type="EMBL" id="BMJO01000005">
    <property type="protein sequence ID" value="GGE61559.1"/>
    <property type="molecule type" value="Genomic_DNA"/>
</dbReference>
<sequence length="250" mass="29346">MRDLLDIKLLSQSFETIQNPDEKLDNAKRIAQMYSQFENCIAVLSDIKARKSFLYYGALASQLGLSEQDQEIKSIWEDQLLCKVHPEDLQKKYRLEFQFFKHLHHTPAEERMDYEVITKLRIKNRESKYVLVRHRLLYISSSDDGSIWLALCLYHMIYDHPEFEVPQGIIINNKSGKIIEQNEVQFSVLLSTREKEVLQLIKRGRRSKEIADKLALSINTINRHRQNIFQKLNVSNAMEACRMAETMGLV</sequence>
<protein>
    <submittedName>
        <fullName evidence="5">Helix-turn-helix transcriptional regulator</fullName>
    </submittedName>
    <submittedName>
        <fullName evidence="6">Regulatory LuxR family protein</fullName>
    </submittedName>
</protein>
<reference evidence="8" key="2">
    <citation type="journal article" date="2019" name="Int. J. Syst. Evol. Microbiol.">
        <title>The Global Catalogue of Microorganisms (GCM) 10K type strain sequencing project: providing services to taxonomists for standard genome sequencing and annotation.</title>
        <authorList>
            <consortium name="The Broad Institute Genomics Platform"/>
            <consortium name="The Broad Institute Genome Sequencing Center for Infectious Disease"/>
            <person name="Wu L."/>
            <person name="Ma J."/>
        </authorList>
    </citation>
    <scope>NUCLEOTIDE SEQUENCE [LARGE SCALE GENOMIC DNA]</scope>
    <source>
        <strain evidence="8">CGMCC 1.15644</strain>
    </source>
</reference>
<dbReference type="AlphaFoldDB" id="A0A4R2H9I8"/>
<dbReference type="InterPro" id="IPR016032">
    <property type="entry name" value="Sig_transdc_resp-reg_C-effctor"/>
</dbReference>
<dbReference type="EMBL" id="SLWO01000005">
    <property type="protein sequence ID" value="TCO23648.1"/>
    <property type="molecule type" value="Genomic_DNA"/>
</dbReference>
<proteinExistence type="predicted"/>
<dbReference type="Proteomes" id="UP000622648">
    <property type="component" value="Unassembled WGS sequence"/>
</dbReference>
<dbReference type="SUPFAM" id="SSF46894">
    <property type="entry name" value="C-terminal effector domain of the bipartite response regulators"/>
    <property type="match status" value="1"/>
</dbReference>
<evidence type="ECO:0000259" key="4">
    <source>
        <dbReference type="PROSITE" id="PS50043"/>
    </source>
</evidence>
<dbReference type="PANTHER" id="PTHR44688">
    <property type="entry name" value="DNA-BINDING TRANSCRIPTIONAL ACTIVATOR DEVR_DOSR"/>
    <property type="match status" value="1"/>
</dbReference>
<evidence type="ECO:0000313" key="5">
    <source>
        <dbReference type="EMBL" id="GGE61559.1"/>
    </source>
</evidence>